<evidence type="ECO:0000256" key="6">
    <source>
        <dbReference type="SAM" id="Phobius"/>
    </source>
</evidence>
<keyword evidence="3 6" id="KW-0812">Transmembrane</keyword>
<dbReference type="GO" id="GO:0022857">
    <property type="term" value="F:transmembrane transporter activity"/>
    <property type="evidence" value="ECO:0007669"/>
    <property type="project" value="InterPro"/>
</dbReference>
<feature type="transmembrane region" description="Helical" evidence="6">
    <location>
        <begin position="197"/>
        <end position="220"/>
    </location>
</feature>
<organism evidence="7 8">
    <name type="scientific">Mesorhizobium australicum</name>
    <dbReference type="NCBI Taxonomy" id="536018"/>
    <lineage>
        <taxon>Bacteria</taxon>
        <taxon>Pseudomonadati</taxon>
        <taxon>Pseudomonadota</taxon>
        <taxon>Alphaproteobacteria</taxon>
        <taxon>Hyphomicrobiales</taxon>
        <taxon>Phyllobacteriaceae</taxon>
        <taxon>Mesorhizobium</taxon>
    </lineage>
</organism>
<name>A0A1X7PRH8_9HYPH</name>
<dbReference type="Pfam" id="PF02653">
    <property type="entry name" value="BPD_transp_2"/>
    <property type="match status" value="1"/>
</dbReference>
<accession>A0A1X7PRH8</accession>
<feature type="transmembrane region" description="Helical" evidence="6">
    <location>
        <begin position="93"/>
        <end position="111"/>
    </location>
</feature>
<dbReference type="EMBL" id="FXBL01000004">
    <property type="protein sequence ID" value="SMH53906.1"/>
    <property type="molecule type" value="Genomic_DNA"/>
</dbReference>
<evidence type="ECO:0000256" key="1">
    <source>
        <dbReference type="ARBA" id="ARBA00004651"/>
    </source>
</evidence>
<keyword evidence="2" id="KW-1003">Cell membrane</keyword>
<feature type="transmembrane region" description="Helical" evidence="6">
    <location>
        <begin position="232"/>
        <end position="258"/>
    </location>
</feature>
<evidence type="ECO:0000313" key="8">
    <source>
        <dbReference type="Proteomes" id="UP000193083"/>
    </source>
</evidence>
<sequence length="302" mass="31480">MTWTDIVFWQIVLGGMLRLAAPIFLAALGEMITERAGTLNLGIDGIMTAGAFAAVVFAHMAGWPAGLLGAAVVGGCYGAILAVSVIRLRANQIIIGIAISLIGAGLTSYLFQLWQPSGQMAIFVPLTPTWKVPFLSDLPFIGPILFRQNLMTYAAFAAMVVGILVLARTRIGIILKAVGDDPAGAEMRGVNTALVRYVALILGGALMGLAGAAITLGVLGAFNDGLTNGRGYVALAVVIIGRWSVPGAFAGALLFSFFESLGLRAQGGMSFVPTELFSILPYAMTLLALALTARARIAPRAL</sequence>
<feature type="transmembrane region" description="Helical" evidence="6">
    <location>
        <begin position="6"/>
        <end position="29"/>
    </location>
</feature>
<proteinExistence type="predicted"/>
<keyword evidence="5 6" id="KW-0472">Membrane</keyword>
<dbReference type="GO" id="GO:0005886">
    <property type="term" value="C:plasma membrane"/>
    <property type="evidence" value="ECO:0007669"/>
    <property type="project" value="UniProtKB-SubCell"/>
</dbReference>
<evidence type="ECO:0000256" key="5">
    <source>
        <dbReference type="ARBA" id="ARBA00023136"/>
    </source>
</evidence>
<keyword evidence="4 6" id="KW-1133">Transmembrane helix</keyword>
<dbReference type="InterPro" id="IPR001851">
    <property type="entry name" value="ABC_transp_permease"/>
</dbReference>
<evidence type="ECO:0000256" key="4">
    <source>
        <dbReference type="ARBA" id="ARBA00022989"/>
    </source>
</evidence>
<dbReference type="PANTHER" id="PTHR43370:SF2">
    <property type="entry name" value="ABC TRANSPORTER PERMEASE PROTEIN"/>
    <property type="match status" value="1"/>
</dbReference>
<dbReference type="RefSeq" id="WP_085466595.1">
    <property type="nucleotide sequence ID" value="NZ_FXBL01000004.1"/>
</dbReference>
<dbReference type="PANTHER" id="PTHR43370">
    <property type="entry name" value="SUGAR ABC TRANSPORTER INTEGRAL MEMBRANE PROTEIN-RELATED"/>
    <property type="match status" value="1"/>
</dbReference>
<keyword evidence="8" id="KW-1185">Reference proteome</keyword>
<comment type="subcellular location">
    <subcellularLocation>
        <location evidence="1">Cell membrane</location>
        <topology evidence="1">Multi-pass membrane protein</topology>
    </subcellularLocation>
</comment>
<reference evidence="7 8" key="1">
    <citation type="submission" date="2017-04" db="EMBL/GenBank/DDBJ databases">
        <authorList>
            <person name="Afonso C.L."/>
            <person name="Miller P.J."/>
            <person name="Scott M.A."/>
            <person name="Spackman E."/>
            <person name="Goraichik I."/>
            <person name="Dimitrov K.M."/>
            <person name="Suarez D.L."/>
            <person name="Swayne D.E."/>
        </authorList>
    </citation>
    <scope>NUCLEOTIDE SEQUENCE [LARGE SCALE GENOMIC DNA]</scope>
    <source>
        <strain evidence="7 8">B5P</strain>
    </source>
</reference>
<protein>
    <submittedName>
        <fullName evidence="7">Nucleoside ABC transporter membrane protein</fullName>
    </submittedName>
</protein>
<feature type="transmembrane region" description="Helical" evidence="6">
    <location>
        <begin position="41"/>
        <end position="61"/>
    </location>
</feature>
<dbReference type="AlphaFoldDB" id="A0A1X7PRH8"/>
<dbReference type="OrthoDB" id="9792579at2"/>
<dbReference type="Proteomes" id="UP000193083">
    <property type="component" value="Unassembled WGS sequence"/>
</dbReference>
<feature type="transmembrane region" description="Helical" evidence="6">
    <location>
        <begin position="150"/>
        <end position="167"/>
    </location>
</feature>
<gene>
    <name evidence="7" type="ORF">SAMN02982922_4954</name>
</gene>
<evidence type="ECO:0000256" key="3">
    <source>
        <dbReference type="ARBA" id="ARBA00022692"/>
    </source>
</evidence>
<feature type="transmembrane region" description="Helical" evidence="6">
    <location>
        <begin position="279"/>
        <end position="297"/>
    </location>
</feature>
<feature type="transmembrane region" description="Helical" evidence="6">
    <location>
        <begin position="67"/>
        <end position="86"/>
    </location>
</feature>
<evidence type="ECO:0000313" key="7">
    <source>
        <dbReference type="EMBL" id="SMH53906.1"/>
    </source>
</evidence>
<evidence type="ECO:0000256" key="2">
    <source>
        <dbReference type="ARBA" id="ARBA00022475"/>
    </source>
</evidence>
<dbReference type="CDD" id="cd06580">
    <property type="entry name" value="TM_PBP1_transp_TpRbsC_like"/>
    <property type="match status" value="1"/>
</dbReference>